<dbReference type="Proteomes" id="UP000182584">
    <property type="component" value="Unassembled WGS sequence"/>
</dbReference>
<gene>
    <name evidence="1" type="ORF">SAMN04487884_13213</name>
</gene>
<evidence type="ECO:0000313" key="1">
    <source>
        <dbReference type="EMBL" id="SES35379.1"/>
    </source>
</evidence>
<name>A0A1H9WNM7_BUTFI</name>
<dbReference type="AlphaFoldDB" id="A0A1H9WNM7"/>
<proteinExistence type="predicted"/>
<evidence type="ECO:0008006" key="3">
    <source>
        <dbReference type="Google" id="ProtNLM"/>
    </source>
</evidence>
<accession>A0A1H9WNM7</accession>
<evidence type="ECO:0000313" key="2">
    <source>
        <dbReference type="Proteomes" id="UP000182584"/>
    </source>
</evidence>
<dbReference type="OrthoDB" id="3191897at2"/>
<protein>
    <recommendedName>
        <fullName evidence="3">Peptidase S24/S26A/S26B/S26C domain-containing protein</fullName>
    </recommendedName>
</protein>
<reference evidence="1 2" key="1">
    <citation type="submission" date="2016-10" db="EMBL/GenBank/DDBJ databases">
        <authorList>
            <person name="de Groot N.N."/>
        </authorList>
    </citation>
    <scope>NUCLEOTIDE SEQUENCE [LARGE SCALE GENOMIC DNA]</scope>
    <source>
        <strain evidence="1 2">AR40</strain>
    </source>
</reference>
<dbReference type="RefSeq" id="WP_022757288.1">
    <property type="nucleotide sequence ID" value="NZ_FOGJ01000032.1"/>
</dbReference>
<organism evidence="1 2">
    <name type="scientific">Butyrivibrio fibrisolvens</name>
    <dbReference type="NCBI Taxonomy" id="831"/>
    <lineage>
        <taxon>Bacteria</taxon>
        <taxon>Bacillati</taxon>
        <taxon>Bacillota</taxon>
        <taxon>Clostridia</taxon>
        <taxon>Lachnospirales</taxon>
        <taxon>Lachnospiraceae</taxon>
        <taxon>Butyrivibrio</taxon>
    </lineage>
</organism>
<sequence length="155" mass="18209">MMEQSGNRDEMIHTDAWMPIYLKGLKEGRKVKLTPFGFSMYPLLVGGRDSLILRGIDRELRRGDICLYRRDNGIYVTHSVHHVDKEGIYLIGESQKNIEGPLTMDHMLAYAEGFVRKGKLYSCDKKSYKIAHEIWMILRPLRPMLIKIYRKIMKY</sequence>
<dbReference type="EMBL" id="FOGJ01000032">
    <property type="protein sequence ID" value="SES35379.1"/>
    <property type="molecule type" value="Genomic_DNA"/>
</dbReference>